<name>A0A6J1NFN3_BICAN</name>
<evidence type="ECO:0000313" key="2">
    <source>
        <dbReference type="Proteomes" id="UP001652582"/>
    </source>
</evidence>
<dbReference type="AlphaFoldDB" id="A0A6J1NFN3"/>
<evidence type="ECO:0000313" key="3">
    <source>
        <dbReference type="RefSeq" id="XP_023941891.1"/>
    </source>
</evidence>
<dbReference type="RefSeq" id="XP_023941891.1">
    <property type="nucleotide sequence ID" value="XM_024086123.2"/>
</dbReference>
<feature type="compositionally biased region" description="Acidic residues" evidence="1">
    <location>
        <begin position="71"/>
        <end position="85"/>
    </location>
</feature>
<feature type="region of interest" description="Disordered" evidence="1">
    <location>
        <begin position="1"/>
        <end position="105"/>
    </location>
</feature>
<proteinExistence type="predicted"/>
<gene>
    <name evidence="3" type="primary">LOC112048552</name>
</gene>
<accession>A0A6J1NFN3</accession>
<sequence>MASKQNAIEVKTEEQITMGEQNINEQNTRDTFEKNNTEGNNTAPDQEIEGDLNITEERDIMDENNIAGEENTIDEFDDSASEPDPPDQSSMTYQECDELESPKKAQNWPMHERCVHGEINEICVPLDRNDVYFRIAQPYELRPLSKYFFREWSEVAHLFMPPIEALSPFGLPFPKGG</sequence>
<protein>
    <submittedName>
        <fullName evidence="3">Uncharacterized protein LOC112048552</fullName>
    </submittedName>
</protein>
<feature type="compositionally biased region" description="Basic and acidic residues" evidence="1">
    <location>
        <begin position="27"/>
        <end position="36"/>
    </location>
</feature>
<evidence type="ECO:0000256" key="1">
    <source>
        <dbReference type="SAM" id="MobiDB-lite"/>
    </source>
</evidence>
<dbReference type="OrthoDB" id="6930246at2759"/>
<organism evidence="2 3">
    <name type="scientific">Bicyclus anynana</name>
    <name type="common">Squinting bush brown butterfly</name>
    <dbReference type="NCBI Taxonomy" id="110368"/>
    <lineage>
        <taxon>Eukaryota</taxon>
        <taxon>Metazoa</taxon>
        <taxon>Ecdysozoa</taxon>
        <taxon>Arthropoda</taxon>
        <taxon>Hexapoda</taxon>
        <taxon>Insecta</taxon>
        <taxon>Pterygota</taxon>
        <taxon>Neoptera</taxon>
        <taxon>Endopterygota</taxon>
        <taxon>Lepidoptera</taxon>
        <taxon>Glossata</taxon>
        <taxon>Ditrysia</taxon>
        <taxon>Papilionoidea</taxon>
        <taxon>Nymphalidae</taxon>
        <taxon>Satyrinae</taxon>
        <taxon>Satyrini</taxon>
        <taxon>Mycalesina</taxon>
        <taxon>Bicyclus</taxon>
    </lineage>
</organism>
<dbReference type="GeneID" id="112048552"/>
<reference evidence="3" key="1">
    <citation type="submission" date="2025-08" db="UniProtKB">
        <authorList>
            <consortium name="RefSeq"/>
        </authorList>
    </citation>
    <scope>IDENTIFICATION</scope>
</reference>
<dbReference type="KEGG" id="bany:112048552"/>
<keyword evidence="2" id="KW-1185">Reference proteome</keyword>
<dbReference type="Proteomes" id="UP001652582">
    <property type="component" value="Chromosome Z"/>
</dbReference>